<dbReference type="Pfam" id="PF14070">
    <property type="entry name" value="YjfB_motility"/>
    <property type="match status" value="1"/>
</dbReference>
<reference evidence="2" key="1">
    <citation type="journal article" date="2019" name="Int. J. Syst. Evol. Microbiol.">
        <title>The Global Catalogue of Microorganisms (GCM) 10K type strain sequencing project: providing services to taxonomists for standard genome sequencing and annotation.</title>
        <authorList>
            <consortium name="The Broad Institute Genomics Platform"/>
            <consortium name="The Broad Institute Genome Sequencing Center for Infectious Disease"/>
            <person name="Wu L."/>
            <person name="Ma J."/>
        </authorList>
    </citation>
    <scope>NUCLEOTIDE SEQUENCE [LARGE SCALE GENOMIC DNA]</scope>
    <source>
        <strain evidence="2">CGMCC 1.12371</strain>
    </source>
</reference>
<dbReference type="RefSeq" id="WP_382223382.1">
    <property type="nucleotide sequence ID" value="NZ_JBHTCA010000007.1"/>
</dbReference>
<dbReference type="EMBL" id="JBHTCA010000007">
    <property type="protein sequence ID" value="MFC7409528.1"/>
    <property type="molecule type" value="Genomic_DNA"/>
</dbReference>
<name>A0ABW2QLT9_9BURK</name>
<dbReference type="Proteomes" id="UP001596501">
    <property type="component" value="Unassembled WGS sequence"/>
</dbReference>
<gene>
    <name evidence="1" type="ORF">ACFQPB_11715</name>
</gene>
<accession>A0ABW2QLT9</accession>
<dbReference type="InterPro" id="IPR025906">
    <property type="entry name" value="YjfB_motility"/>
</dbReference>
<sequence>MDISPTAMVNAVVATQQVELEQQVQVSVLKTALDAQATGALALLQAMPAVMPLAPSGNLGTQVNLYV</sequence>
<organism evidence="1 2">
    <name type="scientific">Hydrogenophaga atypica</name>
    <dbReference type="NCBI Taxonomy" id="249409"/>
    <lineage>
        <taxon>Bacteria</taxon>
        <taxon>Pseudomonadati</taxon>
        <taxon>Pseudomonadota</taxon>
        <taxon>Betaproteobacteria</taxon>
        <taxon>Burkholderiales</taxon>
        <taxon>Comamonadaceae</taxon>
        <taxon>Hydrogenophaga</taxon>
    </lineage>
</organism>
<evidence type="ECO:0000313" key="1">
    <source>
        <dbReference type="EMBL" id="MFC7409528.1"/>
    </source>
</evidence>
<keyword evidence="2" id="KW-1185">Reference proteome</keyword>
<evidence type="ECO:0000313" key="2">
    <source>
        <dbReference type="Proteomes" id="UP001596501"/>
    </source>
</evidence>
<protein>
    <submittedName>
        <fullName evidence="1">Motility protein</fullName>
    </submittedName>
</protein>
<comment type="caution">
    <text evidence="1">The sequence shown here is derived from an EMBL/GenBank/DDBJ whole genome shotgun (WGS) entry which is preliminary data.</text>
</comment>
<proteinExistence type="predicted"/>